<dbReference type="STRING" id="1255658.FM114_09240"/>
<evidence type="ECO:0000313" key="1">
    <source>
        <dbReference type="EMBL" id="SJN34929.1"/>
    </source>
</evidence>
<sequence length="148" mass="15925">MDKDKNNFENLPADWDGRSLDDPDLLGCVVDLFVRHADRQAGSLLALLANEELRLVQPVMIDDIPVGCDQVRQHEVTHRLTQIVGQVCPGGGLALAVARRGMVVQTHWDLGWRSALALACQDSGVVDLGCYLATPAGVVRLDDSAAAA</sequence>
<evidence type="ECO:0000313" key="2">
    <source>
        <dbReference type="Proteomes" id="UP000188342"/>
    </source>
</evidence>
<organism evidence="1 2">
    <name type="scientific">Luteococcus japonicus LSP_Lj1</name>
    <dbReference type="NCBI Taxonomy" id="1255658"/>
    <lineage>
        <taxon>Bacteria</taxon>
        <taxon>Bacillati</taxon>
        <taxon>Actinomycetota</taxon>
        <taxon>Actinomycetes</taxon>
        <taxon>Propionibacteriales</taxon>
        <taxon>Propionibacteriaceae</taxon>
        <taxon>Luteococcus</taxon>
    </lineage>
</organism>
<accession>A0A1R4JSF9</accession>
<dbReference type="AlphaFoldDB" id="A0A1R4JSF9"/>
<keyword evidence="2" id="KW-1185">Reference proteome</keyword>
<gene>
    <name evidence="1" type="ORF">FM114_09240</name>
</gene>
<dbReference type="RefSeq" id="WP_094764869.1">
    <property type="nucleotide sequence ID" value="NZ_FUKQ01000035.1"/>
</dbReference>
<reference evidence="1 2" key="1">
    <citation type="submission" date="2017-02" db="EMBL/GenBank/DDBJ databases">
        <authorList>
            <person name="Peterson S.W."/>
        </authorList>
    </citation>
    <scope>NUCLEOTIDE SEQUENCE [LARGE SCALE GENOMIC DNA]</scope>
    <source>
        <strain evidence="1 2">LSP_Lj1</strain>
    </source>
</reference>
<name>A0A1R4JSF9_9ACTN</name>
<proteinExistence type="predicted"/>
<protein>
    <submittedName>
        <fullName evidence="1">Uncharacterized protein</fullName>
    </submittedName>
</protein>
<dbReference type="EMBL" id="FUKQ01000035">
    <property type="protein sequence ID" value="SJN34929.1"/>
    <property type="molecule type" value="Genomic_DNA"/>
</dbReference>
<dbReference type="Proteomes" id="UP000188342">
    <property type="component" value="Unassembled WGS sequence"/>
</dbReference>